<dbReference type="AlphaFoldDB" id="A0A6M5YPT8"/>
<evidence type="ECO:0000313" key="2">
    <source>
        <dbReference type="EMBL" id="QJW96005.1"/>
    </source>
</evidence>
<accession>A0A6M5YPT8</accession>
<proteinExistence type="predicted"/>
<feature type="compositionally biased region" description="Gly residues" evidence="1">
    <location>
        <begin position="355"/>
        <end position="368"/>
    </location>
</feature>
<feature type="compositionally biased region" description="Basic residues" evidence="1">
    <location>
        <begin position="239"/>
        <end position="254"/>
    </location>
</feature>
<dbReference type="Proteomes" id="UP000503447">
    <property type="component" value="Chromosome"/>
</dbReference>
<keyword evidence="3" id="KW-1185">Reference proteome</keyword>
<organism evidence="2 3">
    <name type="scientific">Frigoriglobus tundricola</name>
    <dbReference type="NCBI Taxonomy" id="2774151"/>
    <lineage>
        <taxon>Bacteria</taxon>
        <taxon>Pseudomonadati</taxon>
        <taxon>Planctomycetota</taxon>
        <taxon>Planctomycetia</taxon>
        <taxon>Gemmatales</taxon>
        <taxon>Gemmataceae</taxon>
        <taxon>Frigoriglobus</taxon>
    </lineage>
</organism>
<dbReference type="EMBL" id="CP053452">
    <property type="protein sequence ID" value="QJW96005.1"/>
    <property type="molecule type" value="Genomic_DNA"/>
</dbReference>
<dbReference type="KEGG" id="ftj:FTUN_3559"/>
<reference evidence="3" key="1">
    <citation type="submission" date="2020-05" db="EMBL/GenBank/DDBJ databases">
        <title>Frigoriglobus tundricola gen. nov., sp. nov., a psychrotolerant cellulolytic planctomycete of the family Gemmataceae with two divergent copies of 16S rRNA gene.</title>
        <authorList>
            <person name="Kulichevskaya I.S."/>
            <person name="Ivanova A.A."/>
            <person name="Naumoff D.G."/>
            <person name="Beletsky A.V."/>
            <person name="Rijpstra W.I.C."/>
            <person name="Sinninghe Damste J.S."/>
            <person name="Mardanov A.V."/>
            <person name="Ravin N.V."/>
            <person name="Dedysh S.N."/>
        </authorList>
    </citation>
    <scope>NUCLEOTIDE SEQUENCE [LARGE SCALE GENOMIC DNA]</scope>
    <source>
        <strain evidence="3">PL17</strain>
    </source>
</reference>
<feature type="compositionally biased region" description="Basic residues" evidence="1">
    <location>
        <begin position="190"/>
        <end position="214"/>
    </location>
</feature>
<evidence type="ECO:0000256" key="1">
    <source>
        <dbReference type="SAM" id="MobiDB-lite"/>
    </source>
</evidence>
<feature type="region of interest" description="Disordered" evidence="1">
    <location>
        <begin position="354"/>
        <end position="386"/>
    </location>
</feature>
<name>A0A6M5YPT8_9BACT</name>
<feature type="region of interest" description="Disordered" evidence="1">
    <location>
        <begin position="167"/>
        <end position="257"/>
    </location>
</feature>
<feature type="compositionally biased region" description="Basic residues" evidence="1">
    <location>
        <begin position="167"/>
        <end position="180"/>
    </location>
</feature>
<evidence type="ECO:0000313" key="3">
    <source>
        <dbReference type="Proteomes" id="UP000503447"/>
    </source>
</evidence>
<feature type="compositionally biased region" description="Basic residues" evidence="1">
    <location>
        <begin position="371"/>
        <end position="386"/>
    </location>
</feature>
<gene>
    <name evidence="2" type="ORF">FTUN_3559</name>
</gene>
<sequence>MTVNLPFTKSRCYALVRLNARSLFRAGKSLCRGRRVAVASGFPLGVSSRDRGRTRGRHREGTLMALAHSPDGTPPHSPVAAPGHDRGLAPYRPVAPPTAELAVVVVNYCQWKNTARLVRQLRRSAAVRTGAAEVRVVDNASPAHRLAARVAGLRGVSVRRFDHNLVRRGRQPRVPAHRRAVGAAAEPGRHRPGRLPRRRARRGRPRRRHPRRGRDRVPAAQPRRHPSAVGRAVPDVRSHAGRPVRPRARRKCRTNRGGTRRAVEWATGGCLLVRRECFEQLRRPRRVVLPLLRRCRFLPPGGGGRVAGLVRSGPGSHAPLAPARPPRAAAAAAHHAARAPDLRPPALARLAGAGAVRGGVGGSRGAAGVGRRARRGRRRPVLRPPP</sequence>
<protein>
    <submittedName>
        <fullName evidence="2">Uncharacterized protein</fullName>
    </submittedName>
</protein>